<feature type="transmembrane region" description="Helical" evidence="7">
    <location>
        <begin position="340"/>
        <end position="368"/>
    </location>
</feature>
<keyword evidence="4 7" id="KW-0812">Transmembrane</keyword>
<evidence type="ECO:0000313" key="10">
    <source>
        <dbReference type="Proteomes" id="UP000254467"/>
    </source>
</evidence>
<evidence type="ECO:0000256" key="2">
    <source>
        <dbReference type="ARBA" id="ARBA00022448"/>
    </source>
</evidence>
<proteinExistence type="predicted"/>
<protein>
    <submittedName>
        <fullName evidence="9">Major facilitator superfamily permease</fullName>
    </submittedName>
</protein>
<dbReference type="RefSeq" id="WP_018582772.1">
    <property type="nucleotide sequence ID" value="NZ_LDYD01000011.1"/>
</dbReference>
<evidence type="ECO:0000313" key="9">
    <source>
        <dbReference type="EMBL" id="STC68808.1"/>
    </source>
</evidence>
<feature type="transmembrane region" description="Helical" evidence="7">
    <location>
        <begin position="40"/>
        <end position="59"/>
    </location>
</feature>
<dbReference type="InterPro" id="IPR036259">
    <property type="entry name" value="MFS_trans_sf"/>
</dbReference>
<dbReference type="PROSITE" id="PS50850">
    <property type="entry name" value="MFS"/>
    <property type="match status" value="1"/>
</dbReference>
<feature type="domain" description="Major facilitator superfamily (MFS) profile" evidence="8">
    <location>
        <begin position="5"/>
        <end position="445"/>
    </location>
</feature>
<feature type="transmembrane region" description="Helical" evidence="7">
    <location>
        <begin position="71"/>
        <end position="88"/>
    </location>
</feature>
<evidence type="ECO:0000256" key="6">
    <source>
        <dbReference type="ARBA" id="ARBA00023136"/>
    </source>
</evidence>
<organism evidence="9 10">
    <name type="scientific">Corynebacterium pilosum</name>
    <dbReference type="NCBI Taxonomy" id="35756"/>
    <lineage>
        <taxon>Bacteria</taxon>
        <taxon>Bacillati</taxon>
        <taxon>Actinomycetota</taxon>
        <taxon>Actinomycetes</taxon>
        <taxon>Mycobacteriales</taxon>
        <taxon>Corynebacteriaceae</taxon>
        <taxon>Corynebacterium</taxon>
    </lineage>
</organism>
<keyword evidence="2" id="KW-0813">Transport</keyword>
<dbReference type="EMBL" id="UFXQ01000001">
    <property type="protein sequence ID" value="STC68808.1"/>
    <property type="molecule type" value="Genomic_DNA"/>
</dbReference>
<dbReference type="STRING" id="35756.GCA_001044155_00108"/>
<dbReference type="Gene3D" id="1.20.1250.20">
    <property type="entry name" value="MFS general substrate transporter like domains"/>
    <property type="match status" value="1"/>
</dbReference>
<dbReference type="GO" id="GO:0022857">
    <property type="term" value="F:transmembrane transporter activity"/>
    <property type="evidence" value="ECO:0007669"/>
    <property type="project" value="InterPro"/>
</dbReference>
<sequence>MRWVFLLVISLGLLMIGLDNSILYTALPRLSDELSATPEQSLWIINAYPLVMSGLLLGTGTLGDRIGHTKMFSIGLSIFGLASLLAAYSPTAGVLIAARALLGVGAATMMPSTLALIRQTFRDERERNTAIGIWGAVAIVGAAAGPLLGGFLLEHFFWGSIFLVNVPIVVIALAVMLVTAPPNIPYPAARWDGWSSLLALATFSLLTLALKGHLLALPGAILAGWLFVRRQRGLEQPLLTFDIFRSPMFSGGVIAAWASYFVVSSVELLTTQRFQLVAGFSPLEAGLVIVAVVLASLPASILGGMFLHKVGFSPLISGGFVVAAIGLAVAVVSLDNLALFVTALGLTGAGLGAVMSVASTAIIGSVAPRRAGMAASVEEVSYEFGALVAVAAMGTGLTTIKARLTAGGAPEAQAFDTAYLTLLAISGAITVLAAVATWWCFRGNPKTTPMNQQ</sequence>
<dbReference type="InterPro" id="IPR020846">
    <property type="entry name" value="MFS_dom"/>
</dbReference>
<evidence type="ECO:0000256" key="7">
    <source>
        <dbReference type="SAM" id="Phobius"/>
    </source>
</evidence>
<evidence type="ECO:0000259" key="8">
    <source>
        <dbReference type="PROSITE" id="PS50850"/>
    </source>
</evidence>
<keyword evidence="5 7" id="KW-1133">Transmembrane helix</keyword>
<dbReference type="InterPro" id="IPR011701">
    <property type="entry name" value="MFS"/>
</dbReference>
<dbReference type="GO" id="GO:0005886">
    <property type="term" value="C:plasma membrane"/>
    <property type="evidence" value="ECO:0007669"/>
    <property type="project" value="UniProtKB-SubCell"/>
</dbReference>
<evidence type="ECO:0000256" key="3">
    <source>
        <dbReference type="ARBA" id="ARBA00022475"/>
    </source>
</evidence>
<feature type="transmembrane region" description="Helical" evidence="7">
    <location>
        <begin position="420"/>
        <end position="441"/>
    </location>
</feature>
<dbReference type="OrthoDB" id="9781469at2"/>
<dbReference type="SUPFAM" id="SSF103473">
    <property type="entry name" value="MFS general substrate transporter"/>
    <property type="match status" value="1"/>
</dbReference>
<name>A0A376CMA8_9CORY</name>
<dbReference type="CDD" id="cd17321">
    <property type="entry name" value="MFS_MMR_MDR_like"/>
    <property type="match status" value="1"/>
</dbReference>
<dbReference type="PANTHER" id="PTHR42718:SF47">
    <property type="entry name" value="METHYL VIOLOGEN RESISTANCE PROTEIN SMVA"/>
    <property type="match status" value="1"/>
</dbReference>
<dbReference type="AlphaFoldDB" id="A0A376CMA8"/>
<dbReference type="Proteomes" id="UP000254467">
    <property type="component" value="Unassembled WGS sequence"/>
</dbReference>
<feature type="transmembrane region" description="Helical" evidence="7">
    <location>
        <begin position="189"/>
        <end position="206"/>
    </location>
</feature>
<comment type="subcellular location">
    <subcellularLocation>
        <location evidence="1">Cell membrane</location>
        <topology evidence="1">Multi-pass membrane protein</topology>
    </subcellularLocation>
</comment>
<evidence type="ECO:0000256" key="1">
    <source>
        <dbReference type="ARBA" id="ARBA00004651"/>
    </source>
</evidence>
<feature type="transmembrane region" description="Helical" evidence="7">
    <location>
        <begin position="212"/>
        <end position="228"/>
    </location>
</feature>
<feature type="transmembrane region" description="Helical" evidence="7">
    <location>
        <begin position="94"/>
        <end position="117"/>
    </location>
</feature>
<feature type="transmembrane region" description="Helical" evidence="7">
    <location>
        <begin position="129"/>
        <end position="149"/>
    </location>
</feature>
<keyword evidence="10" id="KW-1185">Reference proteome</keyword>
<keyword evidence="3" id="KW-1003">Cell membrane</keyword>
<feature type="transmembrane region" description="Helical" evidence="7">
    <location>
        <begin position="314"/>
        <end position="334"/>
    </location>
</feature>
<accession>A0A376CMA8</accession>
<dbReference type="Pfam" id="PF07690">
    <property type="entry name" value="MFS_1"/>
    <property type="match status" value="1"/>
</dbReference>
<feature type="transmembrane region" description="Helical" evidence="7">
    <location>
        <begin position="380"/>
        <end position="400"/>
    </location>
</feature>
<dbReference type="PANTHER" id="PTHR42718">
    <property type="entry name" value="MAJOR FACILITATOR SUPERFAMILY MULTIDRUG TRANSPORTER MFSC"/>
    <property type="match status" value="1"/>
</dbReference>
<gene>
    <name evidence="9" type="primary">smvA</name>
    <name evidence="9" type="ORF">NCTC11862_00583</name>
</gene>
<dbReference type="Gene3D" id="1.20.1720.10">
    <property type="entry name" value="Multidrug resistance protein D"/>
    <property type="match status" value="1"/>
</dbReference>
<feature type="transmembrane region" description="Helical" evidence="7">
    <location>
        <begin position="155"/>
        <end position="177"/>
    </location>
</feature>
<evidence type="ECO:0000256" key="4">
    <source>
        <dbReference type="ARBA" id="ARBA00022692"/>
    </source>
</evidence>
<feature type="transmembrane region" description="Helical" evidence="7">
    <location>
        <begin position="286"/>
        <end position="307"/>
    </location>
</feature>
<feature type="transmembrane region" description="Helical" evidence="7">
    <location>
        <begin position="248"/>
        <end position="266"/>
    </location>
</feature>
<reference evidence="9 10" key="1">
    <citation type="submission" date="2018-06" db="EMBL/GenBank/DDBJ databases">
        <authorList>
            <consortium name="Pathogen Informatics"/>
            <person name="Doyle S."/>
        </authorList>
    </citation>
    <scope>NUCLEOTIDE SEQUENCE [LARGE SCALE GENOMIC DNA]</scope>
    <source>
        <strain evidence="9 10">NCTC11862</strain>
    </source>
</reference>
<keyword evidence="6 7" id="KW-0472">Membrane</keyword>
<evidence type="ECO:0000256" key="5">
    <source>
        <dbReference type="ARBA" id="ARBA00022989"/>
    </source>
</evidence>